<evidence type="ECO:0000256" key="4">
    <source>
        <dbReference type="RuleBase" id="RU003495"/>
    </source>
</evidence>
<feature type="domain" description="RlpA-like protein double-psi beta-barrel" evidence="6">
    <location>
        <begin position="35"/>
        <end position="125"/>
    </location>
</feature>
<dbReference type="NCBIfam" id="TIGR00413">
    <property type="entry name" value="rlpA"/>
    <property type="match status" value="1"/>
</dbReference>
<keyword evidence="5" id="KW-0732">Signal</keyword>
<dbReference type="PANTHER" id="PTHR34183">
    <property type="entry name" value="ENDOLYTIC PEPTIDOGLYCAN TRANSGLYCOSYLASE RLPA"/>
    <property type="match status" value="1"/>
</dbReference>
<keyword evidence="1 3" id="KW-0456">Lyase</keyword>
<comment type="similarity">
    <text evidence="3 4">Belongs to the RlpA family.</text>
</comment>
<organism evidence="7 8">
    <name type="scientific">Halopseudomonas salina</name>
    <dbReference type="NCBI Taxonomy" id="1323744"/>
    <lineage>
        <taxon>Bacteria</taxon>
        <taxon>Pseudomonadati</taxon>
        <taxon>Pseudomonadota</taxon>
        <taxon>Gammaproteobacteria</taxon>
        <taxon>Pseudomonadales</taxon>
        <taxon>Pseudomonadaceae</taxon>
        <taxon>Halopseudomonas</taxon>
    </lineage>
</organism>
<accession>A0ABQ1P4T9</accession>
<dbReference type="EC" id="4.2.2.-" evidence="3"/>
<keyword evidence="3" id="KW-0472">Membrane</keyword>
<evidence type="ECO:0000313" key="8">
    <source>
        <dbReference type="Proteomes" id="UP000638188"/>
    </source>
</evidence>
<reference evidence="8" key="1">
    <citation type="journal article" date="2019" name="Int. J. Syst. Evol. Microbiol.">
        <title>The Global Catalogue of Microorganisms (GCM) 10K type strain sequencing project: providing services to taxonomists for standard genome sequencing and annotation.</title>
        <authorList>
            <consortium name="The Broad Institute Genomics Platform"/>
            <consortium name="The Broad Institute Genome Sequencing Center for Infectious Disease"/>
            <person name="Wu L."/>
            <person name="Ma J."/>
        </authorList>
    </citation>
    <scope>NUCLEOTIDE SEQUENCE [LARGE SCALE GENOMIC DNA]</scope>
    <source>
        <strain evidence="8">CGMCC 1.12482</strain>
    </source>
</reference>
<evidence type="ECO:0000256" key="2">
    <source>
        <dbReference type="ARBA" id="ARBA00023316"/>
    </source>
</evidence>
<dbReference type="InterPro" id="IPR012997">
    <property type="entry name" value="RplA"/>
</dbReference>
<dbReference type="RefSeq" id="WP_150276095.1">
    <property type="nucleotide sequence ID" value="NZ_BMFF01000002.1"/>
</dbReference>
<keyword evidence="8" id="KW-1185">Reference proteome</keyword>
<dbReference type="CDD" id="cd22268">
    <property type="entry name" value="DPBB_RlpA-like"/>
    <property type="match status" value="1"/>
</dbReference>
<keyword evidence="3" id="KW-0564">Palmitate</keyword>
<dbReference type="PANTHER" id="PTHR34183:SF1">
    <property type="entry name" value="ENDOLYTIC PEPTIDOGLYCAN TRANSGLYCOSYLASE RLPA"/>
    <property type="match status" value="1"/>
</dbReference>
<feature type="signal peptide" evidence="5">
    <location>
        <begin position="1"/>
        <end position="27"/>
    </location>
</feature>
<protein>
    <recommendedName>
        <fullName evidence="3">Endolytic peptidoglycan transglycosylase RlpA</fullName>
        <ecNumber evidence="3">4.2.2.-</ecNumber>
    </recommendedName>
</protein>
<comment type="subcellular location">
    <subcellularLocation>
        <location evidence="3">Cell membrane</location>
        <topology evidence="3">Lipid-anchor</topology>
    </subcellularLocation>
</comment>
<dbReference type="Gene3D" id="2.40.40.10">
    <property type="entry name" value="RlpA-like domain"/>
    <property type="match status" value="1"/>
</dbReference>
<dbReference type="InterPro" id="IPR009009">
    <property type="entry name" value="RlpA-like_DPBB"/>
</dbReference>
<dbReference type="Pfam" id="PF03330">
    <property type="entry name" value="DPBB_1"/>
    <property type="match status" value="1"/>
</dbReference>
<sequence>MQGLTRTFWLLLLLFAVSGCSTSQASANDKWVGHTETGQASYYADRYLARPTASGELYQAGENTAAHRTLPFGSMVRVTNLKNGKSVVVRINDRGPFVRGRIIDLSRAAFESIGRASEGLLRVEIEVIR</sequence>
<keyword evidence="3" id="KW-0449">Lipoprotein</keyword>
<proteinExistence type="inferred from homology"/>
<evidence type="ECO:0000313" key="7">
    <source>
        <dbReference type="EMBL" id="GGC91040.1"/>
    </source>
</evidence>
<comment type="function">
    <text evidence="3">Lytic transglycosylase with a strong preference for naked glycan strands that lack stem peptides.</text>
</comment>
<gene>
    <name evidence="3" type="primary">rlpA</name>
    <name evidence="7" type="ORF">GCM10007418_08400</name>
</gene>
<evidence type="ECO:0000259" key="6">
    <source>
        <dbReference type="Pfam" id="PF03330"/>
    </source>
</evidence>
<dbReference type="SUPFAM" id="SSF50685">
    <property type="entry name" value="Barwin-like endoglucanases"/>
    <property type="match status" value="1"/>
</dbReference>
<dbReference type="InterPro" id="IPR036908">
    <property type="entry name" value="RlpA-like_sf"/>
</dbReference>
<keyword evidence="3" id="KW-1003">Cell membrane</keyword>
<evidence type="ECO:0000256" key="5">
    <source>
        <dbReference type="SAM" id="SignalP"/>
    </source>
</evidence>
<name>A0ABQ1P4T9_9GAMM</name>
<feature type="chain" id="PRO_5045715278" description="Endolytic peptidoglycan transglycosylase RlpA" evidence="5">
    <location>
        <begin position="28"/>
        <end position="129"/>
    </location>
</feature>
<keyword evidence="2 3" id="KW-0961">Cell wall biogenesis/degradation</keyword>
<evidence type="ECO:0000256" key="1">
    <source>
        <dbReference type="ARBA" id="ARBA00023239"/>
    </source>
</evidence>
<evidence type="ECO:0000256" key="3">
    <source>
        <dbReference type="HAMAP-Rule" id="MF_02071"/>
    </source>
</evidence>
<comment type="caution">
    <text evidence="7">The sequence shown here is derived from an EMBL/GenBank/DDBJ whole genome shotgun (WGS) entry which is preliminary data.</text>
</comment>
<dbReference type="InterPro" id="IPR034718">
    <property type="entry name" value="RlpA"/>
</dbReference>
<dbReference type="PROSITE" id="PS51257">
    <property type="entry name" value="PROKAR_LIPOPROTEIN"/>
    <property type="match status" value="1"/>
</dbReference>
<dbReference type="HAMAP" id="MF_02071">
    <property type="entry name" value="RlpA"/>
    <property type="match status" value="1"/>
</dbReference>
<dbReference type="EMBL" id="BMFF01000002">
    <property type="protein sequence ID" value="GGC91040.1"/>
    <property type="molecule type" value="Genomic_DNA"/>
</dbReference>
<dbReference type="Proteomes" id="UP000638188">
    <property type="component" value="Unassembled WGS sequence"/>
</dbReference>